<evidence type="ECO:0000256" key="1">
    <source>
        <dbReference type="ARBA" id="ARBA00009283"/>
    </source>
</evidence>
<evidence type="ECO:0008006" key="6">
    <source>
        <dbReference type="Google" id="ProtNLM"/>
    </source>
</evidence>
<keyword evidence="2" id="KW-0378">Hydrolase</keyword>
<dbReference type="GO" id="GO:0009134">
    <property type="term" value="P:nucleoside diphosphate catabolic process"/>
    <property type="evidence" value="ECO:0007669"/>
    <property type="project" value="TreeGrafter"/>
</dbReference>
<dbReference type="OMA" id="HCFSANY"/>
<dbReference type="GO" id="GO:0045134">
    <property type="term" value="F:UDP phosphatase activity"/>
    <property type="evidence" value="ECO:0007669"/>
    <property type="project" value="TreeGrafter"/>
</dbReference>
<dbReference type="Pfam" id="PF01150">
    <property type="entry name" value="GDA1_CD39"/>
    <property type="match status" value="2"/>
</dbReference>
<feature type="transmembrane region" description="Helical" evidence="3">
    <location>
        <begin position="6"/>
        <end position="27"/>
    </location>
</feature>
<dbReference type="PANTHER" id="PTHR11782:SF38">
    <property type="entry name" value="ECTONUCLEOSIDE TRIPHOSPHATE DIPHOSPHOHYDROLASE 3"/>
    <property type="match status" value="1"/>
</dbReference>
<feature type="transmembrane region" description="Helical" evidence="3">
    <location>
        <begin position="353"/>
        <end position="377"/>
    </location>
</feature>
<keyword evidence="3" id="KW-0812">Transmembrane</keyword>
<organism evidence="4 5">
    <name type="scientific">Chiloscyllium punctatum</name>
    <name type="common">Brownbanded bambooshark</name>
    <name type="synonym">Hemiscyllium punctatum</name>
    <dbReference type="NCBI Taxonomy" id="137246"/>
    <lineage>
        <taxon>Eukaryota</taxon>
        <taxon>Metazoa</taxon>
        <taxon>Chordata</taxon>
        <taxon>Craniata</taxon>
        <taxon>Vertebrata</taxon>
        <taxon>Chondrichthyes</taxon>
        <taxon>Elasmobranchii</taxon>
        <taxon>Galeomorphii</taxon>
        <taxon>Galeoidea</taxon>
        <taxon>Orectolobiformes</taxon>
        <taxon>Hemiscylliidae</taxon>
        <taxon>Chiloscyllium</taxon>
    </lineage>
</organism>
<evidence type="ECO:0000313" key="5">
    <source>
        <dbReference type="Proteomes" id="UP000287033"/>
    </source>
</evidence>
<dbReference type="GO" id="GO:0004382">
    <property type="term" value="F:GDP phosphatase activity"/>
    <property type="evidence" value="ECO:0007669"/>
    <property type="project" value="TreeGrafter"/>
</dbReference>
<dbReference type="STRING" id="137246.A0A401SKA1"/>
<name>A0A401SKA1_CHIPU</name>
<reference evidence="4 5" key="1">
    <citation type="journal article" date="2018" name="Nat. Ecol. Evol.">
        <title>Shark genomes provide insights into elasmobranch evolution and the origin of vertebrates.</title>
        <authorList>
            <person name="Hara Y"/>
            <person name="Yamaguchi K"/>
            <person name="Onimaru K"/>
            <person name="Kadota M"/>
            <person name="Koyanagi M"/>
            <person name="Keeley SD"/>
            <person name="Tatsumi K"/>
            <person name="Tanaka K"/>
            <person name="Motone F"/>
            <person name="Kageyama Y"/>
            <person name="Nozu R"/>
            <person name="Adachi N"/>
            <person name="Nishimura O"/>
            <person name="Nakagawa R"/>
            <person name="Tanegashima C"/>
            <person name="Kiyatake I"/>
            <person name="Matsumoto R"/>
            <person name="Murakumo K"/>
            <person name="Nishida K"/>
            <person name="Terakita A"/>
            <person name="Kuratani S"/>
            <person name="Sato K"/>
            <person name="Hyodo S Kuraku.S."/>
        </authorList>
    </citation>
    <scope>NUCLEOTIDE SEQUENCE [LARGE SCALE GENOMIC DNA]</scope>
</reference>
<gene>
    <name evidence="4" type="ORF">chiPu_0009261</name>
</gene>
<dbReference type="GO" id="GO:0017111">
    <property type="term" value="F:ribonucleoside triphosphate phosphatase activity"/>
    <property type="evidence" value="ECO:0007669"/>
    <property type="project" value="TreeGrafter"/>
</dbReference>
<dbReference type="OrthoDB" id="6372431at2759"/>
<dbReference type="Proteomes" id="UP000287033">
    <property type="component" value="Unassembled WGS sequence"/>
</dbReference>
<protein>
    <recommendedName>
        <fullName evidence="6">Ectonucleoside triphosphate diphosphohydrolase 3</fullName>
    </recommendedName>
</protein>
<evidence type="ECO:0000313" key="4">
    <source>
        <dbReference type="EMBL" id="GCC30807.1"/>
    </source>
</evidence>
<dbReference type="AlphaFoldDB" id="A0A401SKA1"/>
<comment type="caution">
    <text evidence="4">The sequence shown here is derived from an EMBL/GenBank/DDBJ whole genome shotgun (WGS) entry which is preliminary data.</text>
</comment>
<dbReference type="Gene3D" id="3.30.420.150">
    <property type="entry name" value="Exopolyphosphatase. Domain 2"/>
    <property type="match status" value="1"/>
</dbReference>
<evidence type="ECO:0000256" key="2">
    <source>
        <dbReference type="ARBA" id="ARBA00022801"/>
    </source>
</evidence>
<proteinExistence type="inferred from homology"/>
<keyword evidence="3" id="KW-1133">Transmembrane helix</keyword>
<comment type="similarity">
    <text evidence="1">Belongs to the GDA1/CD39 NTPase family.</text>
</comment>
<dbReference type="InterPro" id="IPR000407">
    <property type="entry name" value="GDA1_CD39_NTPase"/>
</dbReference>
<accession>A0A401SKA1</accession>
<sequence length="380" mass="43069">MGLERPLVAAIIVLFSSVIIVVTISLLQQLKKVALPVGYKYGIVFDAGASRTTLYVYRWPAEKENNTGVRRTWIHLERNFTVKTTGTLDLGGASTEIAFVPKQHSHMSETVIITLYSYNYTVYTQSLSCYGRDEAEKMYRAKILQNAKKKSSIEDPCLPSNYNLTLQLKYIFDGLCTAADIPPNYDPDTNATFIGTGNPVLCQQKLLSIFSFEYINVGGNWTQEKLQPNIHGDFVAFSGFYYSMEALNLTGSFPIETFNSTVQEFCSNNWDQVQQLFPNVSDPFRRSYCFNANYIYAVLVQGYNFDQESWKSISFQKEVKNSSIGWSLGYMLNLTNLIPSENQVIQTPMSEGVFCGLLFLFSTLVVFCSIFICMSIIRFF</sequence>
<dbReference type="GO" id="GO:0005886">
    <property type="term" value="C:plasma membrane"/>
    <property type="evidence" value="ECO:0007669"/>
    <property type="project" value="TreeGrafter"/>
</dbReference>
<keyword evidence="5" id="KW-1185">Reference proteome</keyword>
<evidence type="ECO:0000256" key="3">
    <source>
        <dbReference type="SAM" id="Phobius"/>
    </source>
</evidence>
<dbReference type="PANTHER" id="PTHR11782">
    <property type="entry name" value="ADENOSINE/GUANOSINE DIPHOSPHATASE"/>
    <property type="match status" value="1"/>
</dbReference>
<keyword evidence="3" id="KW-0472">Membrane</keyword>
<dbReference type="EMBL" id="BEZZ01000326">
    <property type="protein sequence ID" value="GCC30807.1"/>
    <property type="molecule type" value="Genomic_DNA"/>
</dbReference>